<dbReference type="CDD" id="cd01650">
    <property type="entry name" value="RT_nLTR_like"/>
    <property type="match status" value="1"/>
</dbReference>
<feature type="domain" description="Reverse transcriptase" evidence="1">
    <location>
        <begin position="440"/>
        <end position="722"/>
    </location>
</feature>
<dbReference type="InterPro" id="IPR043502">
    <property type="entry name" value="DNA/RNA_pol_sf"/>
</dbReference>
<sequence length="1324" mass="151176">MMCLSWNCRGLGNPRTVRELHRIVKCKNPSLIFLIETKCGRETVEKARNRLGFDSSFVVDNRGLSGGVAFIWKDDLDVTLDTYSQNHISLLIKDGIAKMKWLLTGFYGSLCTSGRKHSWRLLRALKPVSPIAWLCIGDFNEIMLANEKWGAADRPYGQMEDFCEALNDCGLSDLGYKGDKFTWSNRREGVQFTKERLDRALGNAHWFEVWKAYSVGVEPVHSSDHRPILVSWNTKDTMLFKRDRPFRYEAKWAVREGCDERRLNSKLKQLDTLQSANTGNLGEELRRIQGDIDQLLKEEDTSWKQRAKPKWLKDGDRNSKFFHQCANQRRKTNTITCLKDNKGKEASSQEEIAAQFQVFFKSLFSTSCPVGIEECIGGVEARINSDMVSHLSKRFTEKEVEEAIFQMSPISSPGPDGFPPIFYKQHWISVGKEVCEAALFVLNSGGSLQNLNDTYIVLIPKVKEPKLVTDFRPISLCNVMYKIISKTMANRLKLILPEIISPTQSAFIPGRLISDNVIVAFEALHTMNNRLQGKIGHMALKLDMSKAYDRIEWPFIQAVLSKMGFPEKWIKMIMNCVETVSYSLLVNGSPQQSFSPSRGIRQGDPLSPYLFILCAEVLSNLLNLAEARGVISGIPIAKGQLHINHLFFADDSLLFCKSNAIEMCRLLDILSIYEKASGQRLNKEKTSIHFSRNTPQLAQSLILQIAGVRSSTSYEQYLGLPALMGRSRVGSFNSILDRMKRRIGNFKVKTLSQAGKEILLKAVVQALPTYCMGVFKLPGALIKKMNSIMHNFWWGQQDKERKVHWVSWNIMGRTKSEGGLGFRDIESVNLAMLAKQAWRIIQHPLSLVSRVLKLKYFPHSTFGEAKVGHRPSYIWRSVLATKSLIEKGSIWRVGNGCNIKIWVDKWLPQTASGKVESARQDSDIQARVSSLIDPDTKTWNLPQIEEVLGEEEAKLIIQIPLNASHILDKLIWRSATDGLFTVRRAYHLHKELRAQAQGQSSNREQLSEEWKVLWKLNVLPATKNFLWKACRNGLPTLSNLYKKRITEKPWCPICLNEEETVFHMAWNCPATQDVWGQCSRILQKRFFPLMSFRELWNLICQVADMKVLEEFATVSRLIWNRRNKFIFQQVFLHPNEVIRQASEALIEMETCRITRSIQPKEDQKERWTPPPEFLFKMNWDASVDKFRGRIGIGVIIRDHKGLMIAALRMSRPLYPDPTLAEACGAYEATKFGLQLRLSKVVLEGDSQQIVSALLTKDKNDSHRDMVTLETQKLLSLYEVWSVKHVVRKANRVAHVLARKALFSSEAIVDIEDPPLCISDLLLNE</sequence>
<name>A0A833UIN7_JUGRE</name>
<dbReference type="PANTHER" id="PTHR33116:SF86">
    <property type="entry name" value="REVERSE TRANSCRIPTASE DOMAIN-CONTAINING PROTEIN"/>
    <property type="match status" value="1"/>
</dbReference>
<organism evidence="2 3">
    <name type="scientific">Juglans regia</name>
    <name type="common">English walnut</name>
    <dbReference type="NCBI Taxonomy" id="51240"/>
    <lineage>
        <taxon>Eukaryota</taxon>
        <taxon>Viridiplantae</taxon>
        <taxon>Streptophyta</taxon>
        <taxon>Embryophyta</taxon>
        <taxon>Tracheophyta</taxon>
        <taxon>Spermatophyta</taxon>
        <taxon>Magnoliopsida</taxon>
        <taxon>eudicotyledons</taxon>
        <taxon>Gunneridae</taxon>
        <taxon>Pentapetalae</taxon>
        <taxon>rosids</taxon>
        <taxon>fabids</taxon>
        <taxon>Fagales</taxon>
        <taxon>Juglandaceae</taxon>
        <taxon>Juglans</taxon>
    </lineage>
</organism>
<dbReference type="InterPro" id="IPR000477">
    <property type="entry name" value="RT_dom"/>
</dbReference>
<dbReference type="Gramene" id="Jr10_15400_p1">
    <property type="protein sequence ID" value="cds.Jr10_15400_p1"/>
    <property type="gene ID" value="Jr10_15400"/>
</dbReference>
<dbReference type="Proteomes" id="UP000619265">
    <property type="component" value="Unassembled WGS sequence"/>
</dbReference>
<dbReference type="EMBL" id="LIHL02000010">
    <property type="protein sequence ID" value="KAF5458478.1"/>
    <property type="molecule type" value="Genomic_DNA"/>
</dbReference>
<dbReference type="SUPFAM" id="SSF56672">
    <property type="entry name" value="DNA/RNA polymerases"/>
    <property type="match status" value="1"/>
</dbReference>
<dbReference type="Pfam" id="PF00078">
    <property type="entry name" value="RVT_1"/>
    <property type="match status" value="1"/>
</dbReference>
<dbReference type="SUPFAM" id="SSF53098">
    <property type="entry name" value="Ribonuclease H-like"/>
    <property type="match status" value="1"/>
</dbReference>
<dbReference type="GO" id="GO:0004523">
    <property type="term" value="F:RNA-DNA hybrid ribonuclease activity"/>
    <property type="evidence" value="ECO:0007669"/>
    <property type="project" value="InterPro"/>
</dbReference>
<comment type="caution">
    <text evidence="2">The sequence shown here is derived from an EMBL/GenBank/DDBJ whole genome shotgun (WGS) entry which is preliminary data.</text>
</comment>
<dbReference type="Pfam" id="PF13456">
    <property type="entry name" value="RVT_3"/>
    <property type="match status" value="1"/>
</dbReference>
<proteinExistence type="predicted"/>
<evidence type="ECO:0000259" key="1">
    <source>
        <dbReference type="PROSITE" id="PS50878"/>
    </source>
</evidence>
<evidence type="ECO:0000313" key="2">
    <source>
        <dbReference type="EMBL" id="KAF5458478.1"/>
    </source>
</evidence>
<dbReference type="PROSITE" id="PS50878">
    <property type="entry name" value="RT_POL"/>
    <property type="match status" value="1"/>
</dbReference>
<dbReference type="InterPro" id="IPR036691">
    <property type="entry name" value="Endo/exonu/phosph_ase_sf"/>
</dbReference>
<reference evidence="2" key="2">
    <citation type="submission" date="2020-03" db="EMBL/GenBank/DDBJ databases">
        <title>Walnut 2.0.</title>
        <authorList>
            <person name="Marrano A."/>
            <person name="Britton M."/>
            <person name="Zimin A.V."/>
            <person name="Zaini P.A."/>
            <person name="Workman R."/>
            <person name="Puiu D."/>
            <person name="Bianco L."/>
            <person name="Allen B.J."/>
            <person name="Troggio M."/>
            <person name="Leslie C.A."/>
            <person name="Timp W."/>
            <person name="Dendekar A."/>
            <person name="Salzberg S.L."/>
            <person name="Neale D.B."/>
        </authorList>
    </citation>
    <scope>NUCLEOTIDE SEQUENCE</scope>
    <source>
        <tissue evidence="2">Leaves</tissue>
    </source>
</reference>
<gene>
    <name evidence="2" type="ORF">F2P56_022503</name>
</gene>
<dbReference type="InterPro" id="IPR026960">
    <property type="entry name" value="RVT-Znf"/>
</dbReference>
<dbReference type="Gene3D" id="3.30.420.10">
    <property type="entry name" value="Ribonuclease H-like superfamily/Ribonuclease H"/>
    <property type="match status" value="1"/>
</dbReference>
<dbReference type="PANTHER" id="PTHR33116">
    <property type="entry name" value="REVERSE TRANSCRIPTASE ZINC-BINDING DOMAIN-CONTAINING PROTEIN-RELATED-RELATED"/>
    <property type="match status" value="1"/>
</dbReference>
<dbReference type="Gene3D" id="3.60.10.10">
    <property type="entry name" value="Endonuclease/exonuclease/phosphatase"/>
    <property type="match status" value="1"/>
</dbReference>
<dbReference type="SUPFAM" id="SSF56219">
    <property type="entry name" value="DNase I-like"/>
    <property type="match status" value="1"/>
</dbReference>
<dbReference type="InterPro" id="IPR012337">
    <property type="entry name" value="RNaseH-like_sf"/>
</dbReference>
<dbReference type="GO" id="GO:0003676">
    <property type="term" value="F:nucleic acid binding"/>
    <property type="evidence" value="ECO:0007669"/>
    <property type="project" value="InterPro"/>
</dbReference>
<accession>A0A833UIN7</accession>
<dbReference type="Pfam" id="PF03372">
    <property type="entry name" value="Exo_endo_phos"/>
    <property type="match status" value="1"/>
</dbReference>
<protein>
    <recommendedName>
        <fullName evidence="1">Reverse transcriptase domain-containing protein</fullName>
    </recommendedName>
</protein>
<dbReference type="InterPro" id="IPR044730">
    <property type="entry name" value="RNase_H-like_dom_plant"/>
</dbReference>
<dbReference type="InterPro" id="IPR036397">
    <property type="entry name" value="RNaseH_sf"/>
</dbReference>
<dbReference type="InterPro" id="IPR002156">
    <property type="entry name" value="RNaseH_domain"/>
</dbReference>
<reference evidence="2" key="1">
    <citation type="submission" date="2015-10" db="EMBL/GenBank/DDBJ databases">
        <authorList>
            <person name="Martinez-Garcia P.J."/>
            <person name="Crepeau M.W."/>
            <person name="Puiu D."/>
            <person name="Gonzalez-Ibeas D."/>
            <person name="Whalen J."/>
            <person name="Stevens K."/>
            <person name="Paul R."/>
            <person name="Butterfield T."/>
            <person name="Britton M."/>
            <person name="Reagan R."/>
            <person name="Chakraborty S."/>
            <person name="Walawage S.L."/>
            <person name="Vasquez-Gross H.A."/>
            <person name="Cardeno C."/>
            <person name="Famula R."/>
            <person name="Pratt K."/>
            <person name="Kuruganti S."/>
            <person name="Aradhya M.K."/>
            <person name="Leslie C.A."/>
            <person name="Dandekar A.M."/>
            <person name="Salzberg S.L."/>
            <person name="Wegrzyn J.L."/>
            <person name="Langley C.H."/>
            <person name="Neale D.B."/>
        </authorList>
    </citation>
    <scope>NUCLEOTIDE SEQUENCE</scope>
    <source>
        <tissue evidence="2">Leaves</tissue>
    </source>
</reference>
<dbReference type="Pfam" id="PF13966">
    <property type="entry name" value="zf-RVT"/>
    <property type="match status" value="1"/>
</dbReference>
<dbReference type="CDD" id="cd06222">
    <property type="entry name" value="RNase_H_like"/>
    <property type="match status" value="1"/>
</dbReference>
<dbReference type="InterPro" id="IPR005135">
    <property type="entry name" value="Endo/exonuclease/phosphatase"/>
</dbReference>
<evidence type="ECO:0000313" key="3">
    <source>
        <dbReference type="Proteomes" id="UP000619265"/>
    </source>
</evidence>